<protein>
    <submittedName>
        <fullName evidence="2">Uncharacterized protein</fullName>
    </submittedName>
</protein>
<feature type="compositionally biased region" description="Low complexity" evidence="1">
    <location>
        <begin position="191"/>
        <end position="202"/>
    </location>
</feature>
<evidence type="ECO:0000313" key="2">
    <source>
        <dbReference type="EMBL" id="GAW01899.1"/>
    </source>
</evidence>
<feature type="compositionally biased region" description="Polar residues" evidence="1">
    <location>
        <begin position="210"/>
        <end position="220"/>
    </location>
</feature>
<sequence>MSTADSFVLQFVFVPSIDADMRTFKVHLVSDGSPHTTELYRFHHPVTGLSHGLTTFHRQNLTTNIFETAGQIEWSSDYNATVHFGLEEVHIRDLRKAKKSSSRSRRFKAAGSEYKWKMASDSVDLFGIITTASDKPFLFHRIYIYLHSLKLYIYLRVPLNHRMTTLPSFVELMASLGINAKAGQPERACTPSSPDSSPSSSPKLLGEPTPSLQSKSSPSLRDQGRRSRSTRFSPYSSTFISARRRSSISPDSSSSSSDTDGLSERFLFTHSSIIFTADAQTSAK</sequence>
<dbReference type="AlphaFoldDB" id="A0A1Q3E4E6"/>
<evidence type="ECO:0000256" key="1">
    <source>
        <dbReference type="SAM" id="MobiDB-lite"/>
    </source>
</evidence>
<proteinExistence type="predicted"/>
<organism evidence="2 3">
    <name type="scientific">Lentinula edodes</name>
    <name type="common">Shiitake mushroom</name>
    <name type="synonym">Lentinus edodes</name>
    <dbReference type="NCBI Taxonomy" id="5353"/>
    <lineage>
        <taxon>Eukaryota</taxon>
        <taxon>Fungi</taxon>
        <taxon>Dikarya</taxon>
        <taxon>Basidiomycota</taxon>
        <taxon>Agaricomycotina</taxon>
        <taxon>Agaricomycetes</taxon>
        <taxon>Agaricomycetidae</taxon>
        <taxon>Agaricales</taxon>
        <taxon>Marasmiineae</taxon>
        <taxon>Omphalotaceae</taxon>
        <taxon>Lentinula</taxon>
    </lineage>
</organism>
<accession>A0A1Q3E4E6</accession>
<evidence type="ECO:0000313" key="3">
    <source>
        <dbReference type="Proteomes" id="UP000188533"/>
    </source>
</evidence>
<comment type="caution">
    <text evidence="2">The sequence shown here is derived from an EMBL/GenBank/DDBJ whole genome shotgun (WGS) entry which is preliminary data.</text>
</comment>
<gene>
    <name evidence="2" type="ORF">LENED_003522</name>
</gene>
<feature type="compositionally biased region" description="Low complexity" evidence="1">
    <location>
        <begin position="236"/>
        <end position="260"/>
    </location>
</feature>
<reference evidence="2 3" key="2">
    <citation type="submission" date="2017-02" db="EMBL/GenBank/DDBJ databases">
        <title>A genome survey and senescence transcriptome analysis in Lentinula edodes.</title>
        <authorList>
            <person name="Sakamoto Y."/>
            <person name="Nakade K."/>
            <person name="Sato S."/>
            <person name="Yoshida Y."/>
            <person name="Miyazaki K."/>
            <person name="Natsume S."/>
            <person name="Konno N."/>
        </authorList>
    </citation>
    <scope>NUCLEOTIDE SEQUENCE [LARGE SCALE GENOMIC DNA]</scope>
    <source>
        <strain evidence="2 3">NBRC 111202</strain>
    </source>
</reference>
<reference evidence="2 3" key="1">
    <citation type="submission" date="2016-08" db="EMBL/GenBank/DDBJ databases">
        <authorList>
            <consortium name="Lentinula edodes genome sequencing consortium"/>
            <person name="Sakamoto Y."/>
            <person name="Nakade K."/>
            <person name="Sato S."/>
            <person name="Yoshida Y."/>
            <person name="Miyazaki K."/>
            <person name="Natsume S."/>
            <person name="Konno N."/>
        </authorList>
    </citation>
    <scope>NUCLEOTIDE SEQUENCE [LARGE SCALE GENOMIC DNA]</scope>
    <source>
        <strain evidence="2 3">NBRC 111202</strain>
    </source>
</reference>
<keyword evidence="3" id="KW-1185">Reference proteome</keyword>
<name>A0A1Q3E4E6_LENED</name>
<feature type="region of interest" description="Disordered" evidence="1">
    <location>
        <begin position="183"/>
        <end position="261"/>
    </location>
</feature>
<dbReference type="EMBL" id="BDGU01000078">
    <property type="protein sequence ID" value="GAW01899.1"/>
    <property type="molecule type" value="Genomic_DNA"/>
</dbReference>
<dbReference type="Proteomes" id="UP000188533">
    <property type="component" value="Unassembled WGS sequence"/>
</dbReference>